<comment type="function">
    <text evidence="3">After transfer of sugars to endogenous macromolecular acceptors, the enzyme converts nucleoside diphosphates to nucleoside monophosphates which in turn exit the Golgi lumen in a coupled antiporter reaction, allowing entry of additional nucleotide sugar from the cytosol.</text>
</comment>
<dbReference type="InterPro" id="IPR000407">
    <property type="entry name" value="GDA1_CD39_NTPase"/>
</dbReference>
<dbReference type="Gene3D" id="3.30.420.150">
    <property type="entry name" value="Exopolyphosphatase. Domain 2"/>
    <property type="match status" value="1"/>
</dbReference>
<keyword evidence="9" id="KW-1185">Reference proteome</keyword>
<dbReference type="Gene3D" id="3.30.420.40">
    <property type="match status" value="1"/>
</dbReference>
<gene>
    <name evidence="8" type="ORF">CONCODRAFT_7883</name>
</gene>
<dbReference type="EC" id="3.6.1.42" evidence="4"/>
<dbReference type="PANTHER" id="PTHR11782">
    <property type="entry name" value="ADENOSINE/GUANOSINE DIPHOSPHATASE"/>
    <property type="match status" value="1"/>
</dbReference>
<dbReference type="Proteomes" id="UP000070444">
    <property type="component" value="Unassembled WGS sequence"/>
</dbReference>
<sequence>MLLIQYFYLALINITLAEWNFDFLKNLFEISSPKDTKDQAIRQPKISYGIIIDAGSTQTRLYVYEWKGPSNATDSPYINPMIKHGYQVRFVKDGGLNDIPVKEISTYMEDLVDSALGVIPEESQSETPLFLLATGGIRVLRPAIAEEITANLKDYLGRKANSPFKFDQDFGVQVIPGEFEGAFDWLAVNYVFGSLHKDSAKDTVISLDMGGASVELTFEPSNRIKDGAFPLRVNGTDRILYTKSFLRFGRNQALIRHRVNLVNEVFENDPDLKRKCTKCKPLEVTDPCFPHGYVQRMYKPYFNRQIRFLGSGDYPLCNIYTKKLLKLTQYCPAEPCSINGAYQPSIPDNRPIFALDTFAKTAEYFKCSPISTSSCIDHKAQEFCQDARIQHFENGKTQYPHNLHPLKQQHLSASLVVVDPITGQGDSFEYNRCFLASYIVNMLQNGFKIDPHREIHFGDFYNGTSIGYTLGAMIYELERYSFTHGVCPDKPTEGLLRN</sequence>
<evidence type="ECO:0000256" key="5">
    <source>
        <dbReference type="PIRSR" id="PIRSR600407-1"/>
    </source>
</evidence>
<dbReference type="GO" id="GO:0017111">
    <property type="term" value="F:ribonucleoside triphosphate phosphatase activity"/>
    <property type="evidence" value="ECO:0007669"/>
    <property type="project" value="TreeGrafter"/>
</dbReference>
<evidence type="ECO:0000256" key="1">
    <source>
        <dbReference type="ARBA" id="ARBA00009283"/>
    </source>
</evidence>
<feature type="chain" id="PRO_5007294415" description="guanosine-diphosphatase" evidence="7">
    <location>
        <begin position="18"/>
        <end position="498"/>
    </location>
</feature>
<dbReference type="EMBL" id="KQ964527">
    <property type="protein sequence ID" value="KXN69661.1"/>
    <property type="molecule type" value="Genomic_DNA"/>
</dbReference>
<dbReference type="AlphaFoldDB" id="A0A137P412"/>
<evidence type="ECO:0000256" key="6">
    <source>
        <dbReference type="RuleBase" id="RU003833"/>
    </source>
</evidence>
<comment type="similarity">
    <text evidence="1 6">Belongs to the GDA1/CD39 NTPase family.</text>
</comment>
<evidence type="ECO:0000313" key="8">
    <source>
        <dbReference type="EMBL" id="KXN69661.1"/>
    </source>
</evidence>
<dbReference type="CDD" id="cd24003">
    <property type="entry name" value="ASKHA_NBD_GDA1_CD39_NTPase"/>
    <property type="match status" value="1"/>
</dbReference>
<keyword evidence="7" id="KW-0732">Signal</keyword>
<evidence type="ECO:0000256" key="3">
    <source>
        <dbReference type="ARBA" id="ARBA00037742"/>
    </source>
</evidence>
<evidence type="ECO:0000256" key="2">
    <source>
        <dbReference type="ARBA" id="ARBA00022801"/>
    </source>
</evidence>
<dbReference type="PANTHER" id="PTHR11782:SF83">
    <property type="entry name" value="GUANOSINE-DIPHOSPHATASE"/>
    <property type="match status" value="1"/>
</dbReference>
<evidence type="ECO:0000256" key="7">
    <source>
        <dbReference type="SAM" id="SignalP"/>
    </source>
</evidence>
<name>A0A137P412_CONC2</name>
<feature type="active site" description="Proton acceptor" evidence="5">
    <location>
        <position position="180"/>
    </location>
</feature>
<accession>A0A137P412</accession>
<keyword evidence="2 6" id="KW-0378">Hydrolase</keyword>
<reference evidence="8 9" key="1">
    <citation type="journal article" date="2015" name="Genome Biol. Evol.">
        <title>Phylogenomic analyses indicate that early fungi evolved digesting cell walls of algal ancestors of land plants.</title>
        <authorList>
            <person name="Chang Y."/>
            <person name="Wang S."/>
            <person name="Sekimoto S."/>
            <person name="Aerts A.L."/>
            <person name="Choi C."/>
            <person name="Clum A."/>
            <person name="LaButti K.M."/>
            <person name="Lindquist E.A."/>
            <person name="Yee Ngan C."/>
            <person name="Ohm R.A."/>
            <person name="Salamov A.A."/>
            <person name="Grigoriev I.V."/>
            <person name="Spatafora J.W."/>
            <person name="Berbee M.L."/>
        </authorList>
    </citation>
    <scope>NUCLEOTIDE SEQUENCE [LARGE SCALE GENOMIC DNA]</scope>
    <source>
        <strain evidence="8 9">NRRL 28638</strain>
    </source>
</reference>
<proteinExistence type="inferred from homology"/>
<dbReference type="PROSITE" id="PS01238">
    <property type="entry name" value="GDA1_CD39_NTPASE"/>
    <property type="match status" value="1"/>
</dbReference>
<organism evidence="8 9">
    <name type="scientific">Conidiobolus coronatus (strain ATCC 28846 / CBS 209.66 / NRRL 28638)</name>
    <name type="common">Delacroixia coronata</name>
    <dbReference type="NCBI Taxonomy" id="796925"/>
    <lineage>
        <taxon>Eukaryota</taxon>
        <taxon>Fungi</taxon>
        <taxon>Fungi incertae sedis</taxon>
        <taxon>Zoopagomycota</taxon>
        <taxon>Entomophthoromycotina</taxon>
        <taxon>Entomophthoromycetes</taxon>
        <taxon>Entomophthorales</taxon>
        <taxon>Ancylistaceae</taxon>
        <taxon>Conidiobolus</taxon>
    </lineage>
</organism>
<dbReference type="Pfam" id="PF01150">
    <property type="entry name" value="GDA1_CD39"/>
    <property type="match status" value="1"/>
</dbReference>
<dbReference type="GO" id="GO:0004382">
    <property type="term" value="F:GDP phosphatase activity"/>
    <property type="evidence" value="ECO:0007669"/>
    <property type="project" value="UniProtKB-EC"/>
</dbReference>
<dbReference type="STRING" id="796925.A0A137P412"/>
<feature type="signal peptide" evidence="7">
    <location>
        <begin position="1"/>
        <end position="17"/>
    </location>
</feature>
<dbReference type="OrthoDB" id="6372431at2759"/>
<dbReference type="GO" id="GO:0045134">
    <property type="term" value="F:UDP phosphatase activity"/>
    <property type="evidence" value="ECO:0007669"/>
    <property type="project" value="TreeGrafter"/>
</dbReference>
<protein>
    <recommendedName>
        <fullName evidence="4">guanosine-diphosphatase</fullName>
        <ecNumber evidence="4">3.6.1.42</ecNumber>
    </recommendedName>
</protein>
<dbReference type="GO" id="GO:0009134">
    <property type="term" value="P:nucleoside diphosphate catabolic process"/>
    <property type="evidence" value="ECO:0007669"/>
    <property type="project" value="TreeGrafter"/>
</dbReference>
<evidence type="ECO:0000313" key="9">
    <source>
        <dbReference type="Proteomes" id="UP000070444"/>
    </source>
</evidence>
<dbReference type="GO" id="GO:0016020">
    <property type="term" value="C:membrane"/>
    <property type="evidence" value="ECO:0007669"/>
    <property type="project" value="TreeGrafter"/>
</dbReference>
<evidence type="ECO:0000256" key="4">
    <source>
        <dbReference type="ARBA" id="ARBA00038903"/>
    </source>
</evidence>